<evidence type="ECO:0000313" key="1">
    <source>
        <dbReference type="EMBL" id="CAD5231599.1"/>
    </source>
</evidence>
<dbReference type="Proteomes" id="UP000582659">
    <property type="component" value="Unassembled WGS sequence"/>
</dbReference>
<dbReference type="EMBL" id="CAJFDI010000005">
    <property type="protein sequence ID" value="CAD5231599.1"/>
    <property type="molecule type" value="Genomic_DNA"/>
</dbReference>
<gene>
    <name evidence="1" type="ORF">BXYJ_LOCUS11695</name>
</gene>
<protein>
    <submittedName>
        <fullName evidence="1">(pine wood nematode) hypothetical protein</fullName>
    </submittedName>
</protein>
<keyword evidence="2" id="KW-1185">Reference proteome</keyword>
<accession>A0A7I8X724</accession>
<proteinExistence type="predicted"/>
<reference evidence="1" key="1">
    <citation type="submission" date="2020-09" db="EMBL/GenBank/DDBJ databases">
        <authorList>
            <person name="Kikuchi T."/>
        </authorList>
    </citation>
    <scope>NUCLEOTIDE SEQUENCE</scope>
    <source>
        <strain evidence="1">Ka4C1</strain>
    </source>
</reference>
<evidence type="ECO:0000313" key="2">
    <source>
        <dbReference type="Proteomes" id="UP000659654"/>
    </source>
</evidence>
<dbReference type="EMBL" id="CAJFCV020000005">
    <property type="protein sequence ID" value="CAG9122853.1"/>
    <property type="molecule type" value="Genomic_DNA"/>
</dbReference>
<comment type="caution">
    <text evidence="1">The sequence shown here is derived from an EMBL/GenBank/DDBJ whole genome shotgun (WGS) entry which is preliminary data.</text>
</comment>
<sequence>MDLEDETKPEFPKVISTHLWSRKQRIQLGPELAINPRTVKSPRLRLEHSVMEERSWTDVHSYKDGAAEDPLNRIMFTLTRRFTPELEIKQTEKCNERSYEI</sequence>
<name>A0A7I8X724_BURXY</name>
<dbReference type="AlphaFoldDB" id="A0A7I8X724"/>
<dbReference type="Proteomes" id="UP000659654">
    <property type="component" value="Unassembled WGS sequence"/>
</dbReference>
<organism evidence="1 2">
    <name type="scientific">Bursaphelenchus xylophilus</name>
    <name type="common">Pinewood nematode worm</name>
    <name type="synonym">Aphelenchoides xylophilus</name>
    <dbReference type="NCBI Taxonomy" id="6326"/>
    <lineage>
        <taxon>Eukaryota</taxon>
        <taxon>Metazoa</taxon>
        <taxon>Ecdysozoa</taxon>
        <taxon>Nematoda</taxon>
        <taxon>Chromadorea</taxon>
        <taxon>Rhabditida</taxon>
        <taxon>Tylenchina</taxon>
        <taxon>Tylenchomorpha</taxon>
        <taxon>Aphelenchoidea</taxon>
        <taxon>Aphelenchoididae</taxon>
        <taxon>Bursaphelenchus</taxon>
    </lineage>
</organism>